<dbReference type="AlphaFoldDB" id="A0A485M3W9"/>
<name>A0A485M3W9_9ZZZZ</name>
<keyword evidence="2" id="KW-0812">Transmembrane</keyword>
<reference evidence="3" key="1">
    <citation type="submission" date="2019-03" db="EMBL/GenBank/DDBJ databases">
        <authorList>
            <person name="Hao L."/>
        </authorList>
    </citation>
    <scope>NUCLEOTIDE SEQUENCE</scope>
</reference>
<protein>
    <submittedName>
        <fullName evidence="3">Uncharacterized protein</fullName>
    </submittedName>
</protein>
<accession>A0A485M3W9</accession>
<gene>
    <name evidence="3" type="ORF">SCFA_3350006</name>
</gene>
<keyword evidence="2" id="KW-0472">Membrane</keyword>
<dbReference type="InterPro" id="IPR042201">
    <property type="entry name" value="FH2_Formin_sf"/>
</dbReference>
<feature type="transmembrane region" description="Helical" evidence="2">
    <location>
        <begin position="33"/>
        <end position="54"/>
    </location>
</feature>
<keyword evidence="1" id="KW-0175">Coiled coil</keyword>
<dbReference type="EMBL" id="CAADRN010000263">
    <property type="protein sequence ID" value="VFU16286.1"/>
    <property type="molecule type" value="Genomic_DNA"/>
</dbReference>
<feature type="coiled-coil region" evidence="1">
    <location>
        <begin position="69"/>
        <end position="131"/>
    </location>
</feature>
<evidence type="ECO:0000256" key="2">
    <source>
        <dbReference type="SAM" id="Phobius"/>
    </source>
</evidence>
<sequence length="132" mass="14784">MNQNKAGEFREEGDRKVFESKKKGGGLSPAHRFLAFMLWLGVVCGGFFLAKYYFDQAIQTVQQTNAMNVQTLEARLESLAADVGEIKKDLNSAGRTLSSSDSIQKELNKKIEELDSQLKELEKSLNILREAP</sequence>
<keyword evidence="2" id="KW-1133">Transmembrane helix</keyword>
<organism evidence="3">
    <name type="scientific">anaerobic digester metagenome</name>
    <dbReference type="NCBI Taxonomy" id="1263854"/>
    <lineage>
        <taxon>unclassified sequences</taxon>
        <taxon>metagenomes</taxon>
        <taxon>ecological metagenomes</taxon>
    </lineage>
</organism>
<evidence type="ECO:0000313" key="3">
    <source>
        <dbReference type="EMBL" id="VFU16286.1"/>
    </source>
</evidence>
<dbReference type="Gene3D" id="1.20.58.2220">
    <property type="entry name" value="Formin, FH2 domain"/>
    <property type="match status" value="1"/>
</dbReference>
<evidence type="ECO:0000256" key="1">
    <source>
        <dbReference type="SAM" id="Coils"/>
    </source>
</evidence>
<proteinExistence type="predicted"/>